<dbReference type="PANTHER" id="PTHR10039:SF17">
    <property type="entry name" value="FUNGAL STAND N-TERMINAL GOODBYE DOMAIN-CONTAINING PROTEIN-RELATED"/>
    <property type="match status" value="1"/>
</dbReference>
<dbReference type="Gene3D" id="2.130.10.10">
    <property type="entry name" value="YVTN repeat-like/Quinoprotein amine dehydrogenase"/>
    <property type="match status" value="2"/>
</dbReference>
<keyword evidence="1" id="KW-0677">Repeat</keyword>
<dbReference type="Proteomes" id="UP000225706">
    <property type="component" value="Unassembled WGS sequence"/>
</dbReference>
<feature type="compositionally biased region" description="Low complexity" evidence="2">
    <location>
        <begin position="1423"/>
        <end position="1439"/>
    </location>
</feature>
<dbReference type="InterPro" id="IPR001680">
    <property type="entry name" value="WD40_rpt"/>
</dbReference>
<dbReference type="SUPFAM" id="SSF50998">
    <property type="entry name" value="Quinoprotein alcohol dehydrogenase-like"/>
    <property type="match status" value="1"/>
</dbReference>
<dbReference type="SUPFAM" id="SSF52540">
    <property type="entry name" value="P-loop containing nucleoside triphosphate hydrolases"/>
    <property type="match status" value="1"/>
</dbReference>
<accession>A0A2B4S2V3</accession>
<organism evidence="4 5">
    <name type="scientific">Stylophora pistillata</name>
    <name type="common">Smooth cauliflower coral</name>
    <dbReference type="NCBI Taxonomy" id="50429"/>
    <lineage>
        <taxon>Eukaryota</taxon>
        <taxon>Metazoa</taxon>
        <taxon>Cnidaria</taxon>
        <taxon>Anthozoa</taxon>
        <taxon>Hexacorallia</taxon>
        <taxon>Scleractinia</taxon>
        <taxon>Astrocoeniina</taxon>
        <taxon>Pocilloporidae</taxon>
        <taxon>Stylophora</taxon>
    </lineage>
</organism>
<name>A0A2B4S2V3_STYPI</name>
<proteinExistence type="predicted"/>
<keyword evidence="5" id="KW-1185">Reference proteome</keyword>
<comment type="caution">
    <text evidence="4">The sequence shown here is derived from an EMBL/GenBank/DDBJ whole genome shotgun (WGS) entry which is preliminary data.</text>
</comment>
<dbReference type="Gene3D" id="3.40.50.300">
    <property type="entry name" value="P-loop containing nucleotide triphosphate hydrolases"/>
    <property type="match status" value="1"/>
</dbReference>
<evidence type="ECO:0000256" key="1">
    <source>
        <dbReference type="ARBA" id="ARBA00022737"/>
    </source>
</evidence>
<dbReference type="InterPro" id="IPR007111">
    <property type="entry name" value="NACHT_NTPase"/>
</dbReference>
<dbReference type="InterPro" id="IPR015943">
    <property type="entry name" value="WD40/YVTN_repeat-like_dom_sf"/>
</dbReference>
<dbReference type="PANTHER" id="PTHR10039">
    <property type="entry name" value="AMELOGENIN"/>
    <property type="match status" value="1"/>
</dbReference>
<dbReference type="InterPro" id="IPR056884">
    <property type="entry name" value="NPHP3-like_N"/>
</dbReference>
<gene>
    <name evidence="4" type="primary">HET-E1</name>
    <name evidence="4" type="ORF">AWC38_SpisGene12617</name>
</gene>
<sequence>MSVFSSLWQEISTVLVDLGLDQGEIDKLKAEHIGEEDYIDLLRAWSESEEDTKSQLRDIRNIQIQMHKDVVDLHQNQKEDQKTLEDTKSKLEEFSQCQVKTLEAVEEMQAGIEGFKQVAESEKKRKEENREVEALKSLADVDFRGDIEYHVQRFQEGTREWIFQKIDGWLDDKSCENRVMVISGNAGMGKSVISAVVCERMQEAGRLSGSHFCQHNNVRYRNPQLMLQSLASHLTHTLPEYKAALVEKLSRNLGVPLNSMGVEELFALLLKEPLHAIQDPGRNILMVIDGLDESEYQGRNELLDVIGKHFCKLPKWIRFLVTARPEINITESLKHLQPIHLNQKQEENLNDIKRFFELRLGKQLEQEHKNAFLDKLVQRTEGIFLFAYFLSAVLEENALPLTLEEVESRLPLGISSVYLDHFTRLEKELCKELKIEEDQVLRFLCALTASREPLPLAFASRILEPDGNCSISRRKVNKIIACISALLPIYHDRLHYIHKSVKDWLTNTSLYGRHKFIVDEKEGHEILFDLCNAELDKIKGKKLLDSQFNDAEQYALQHGVQHMTELDGLGNSSTTYIDHLVKSYVLDLELIFCRLCVNSMVPSDDLKSVQRNINVTSLQEGSCSSILYMSKALRKHSHLLRDHPEALFQSLVNEGPPELSVKAAQILENKLPHASYMKYLDKEEEQGVVLGRFCCSDTVACFDVSPELDYMVCECRDGTIHLWSLQTGSEEWKRPSLIAKKFEGTSRWGTLAYDEGAFRRVRCCVTFYRSVVFDGSGKYVLPGCLRNVYTLNGESYELFPKSDCVFSNCAFSGDRRTFLTDCGDDPKKLSLWSLENGAELYGIPLKEIIVSFALSQDGSLVAVTDDTGSVYVIDLDSMRGICLWQTKFVPCGLMHLSFDVEYTLVCGYLGTQLEDIGSQHRFVWNYENSDFKMCSFGKEDLFSSSAGVSWPLVPEGKFLLWPIGSSNFDLQDFYLQVDGETCLVENVSRVFPDLRVGFYARLSDNTILASGPLYNYVALVDVSHRDCSAKSSAVKEVVLSLEGDTLYSICSDNSSSEVTVLRLSTRESLMPKKSFAVPSLFLLSLKEGVVLCLGNGIPELWNFELTRLIRPLPKLSGYERLSRISPALIACQRYSRHLTTEEYTSQIPSFEGTDLPEVVASNSNSSVDTETPSVVHDSTDVSDDAISPNPFDLLRMQQPMMHLSLITHRVLEVDIFNVTSEEVISSWKTKVYSDESIKFVYCNIRGEFLVCSCKEIDDDILDIDCEELTVWWRKNNSITKLWERKSRIYGGDSFSPQFLISPKEEFVVTWDSLYAGCGLHILDARCGETKHHLLKNRDDIVDCQFTCNDESLLCCTSDHFCRLFHLRTGELLCLLDIEERPFSLGACTRNDLVAVGLSSGRLKFIHVKLPRRKESESKGLQITSAPEMATSSPSPMASSVEKTNGAKADFLLMAEQRF</sequence>
<dbReference type="OrthoDB" id="5965280at2759"/>
<dbReference type="Pfam" id="PF24883">
    <property type="entry name" value="NPHP3_N"/>
    <property type="match status" value="1"/>
</dbReference>
<dbReference type="InterPro" id="IPR011047">
    <property type="entry name" value="Quinoprotein_ADH-like_sf"/>
</dbReference>
<feature type="region of interest" description="Disordered" evidence="2">
    <location>
        <begin position="1415"/>
        <end position="1443"/>
    </location>
</feature>
<reference evidence="5" key="1">
    <citation type="journal article" date="2017" name="bioRxiv">
        <title>Comparative analysis of the genomes of Stylophora pistillata and Acropora digitifera provides evidence for extensive differences between species of corals.</title>
        <authorList>
            <person name="Voolstra C.R."/>
            <person name="Li Y."/>
            <person name="Liew Y.J."/>
            <person name="Baumgarten S."/>
            <person name="Zoccola D."/>
            <person name="Flot J.-F."/>
            <person name="Tambutte S."/>
            <person name="Allemand D."/>
            <person name="Aranda M."/>
        </authorList>
    </citation>
    <scope>NUCLEOTIDE SEQUENCE [LARGE SCALE GENOMIC DNA]</scope>
</reference>
<evidence type="ECO:0000259" key="3">
    <source>
        <dbReference type="PROSITE" id="PS50837"/>
    </source>
</evidence>
<evidence type="ECO:0000256" key="2">
    <source>
        <dbReference type="SAM" id="MobiDB-lite"/>
    </source>
</evidence>
<evidence type="ECO:0000313" key="4">
    <source>
        <dbReference type="EMBL" id="PFX22842.1"/>
    </source>
</evidence>
<feature type="domain" description="NACHT" evidence="3">
    <location>
        <begin position="178"/>
        <end position="325"/>
    </location>
</feature>
<evidence type="ECO:0000313" key="5">
    <source>
        <dbReference type="Proteomes" id="UP000225706"/>
    </source>
</evidence>
<dbReference type="SMART" id="SM00320">
    <property type="entry name" value="WD40"/>
    <property type="match status" value="3"/>
</dbReference>
<dbReference type="PROSITE" id="PS50837">
    <property type="entry name" value="NACHT"/>
    <property type="match status" value="1"/>
</dbReference>
<protein>
    <submittedName>
        <fullName evidence="4">Vegetative incompatibility protein HET-E-1</fullName>
    </submittedName>
</protein>
<dbReference type="InterPro" id="IPR027417">
    <property type="entry name" value="P-loop_NTPase"/>
</dbReference>
<dbReference type="EMBL" id="LSMT01000227">
    <property type="protein sequence ID" value="PFX22842.1"/>
    <property type="molecule type" value="Genomic_DNA"/>
</dbReference>